<evidence type="ECO:0000259" key="3">
    <source>
        <dbReference type="PROSITE" id="PS50042"/>
    </source>
</evidence>
<evidence type="ECO:0000313" key="4">
    <source>
        <dbReference type="EMBL" id="MDN3919532.1"/>
    </source>
</evidence>
<dbReference type="EMBL" id="JAUHHC010000001">
    <property type="protein sequence ID" value="MDN3919532.1"/>
    <property type="molecule type" value="Genomic_DNA"/>
</dbReference>
<dbReference type="InterPro" id="IPR036188">
    <property type="entry name" value="FAD/NAD-bd_sf"/>
</dbReference>
<dbReference type="SUPFAM" id="SSF51905">
    <property type="entry name" value="FAD/NAD(P)-binding domain"/>
    <property type="match status" value="1"/>
</dbReference>
<dbReference type="InterPro" id="IPR018490">
    <property type="entry name" value="cNMP-bd_dom_sf"/>
</dbReference>
<protein>
    <submittedName>
        <fullName evidence="4">FAD-dependent oxidoreductase</fullName>
    </submittedName>
</protein>
<comment type="caution">
    <text evidence="4">The sequence shown here is derived from an EMBL/GenBank/DDBJ whole genome shotgun (WGS) entry which is preliminary data.</text>
</comment>
<dbReference type="InterPro" id="IPR000595">
    <property type="entry name" value="cNMP-bd_dom"/>
</dbReference>
<reference evidence="4 5" key="1">
    <citation type="submission" date="2023-06" db="EMBL/GenBank/DDBJ databases">
        <title>Pelomonas sp. PFR6 16S ribosomal RNA gene Genome sequencing and assembly.</title>
        <authorList>
            <person name="Woo H."/>
        </authorList>
    </citation>
    <scope>NUCLEOTIDE SEQUENCE [LARGE SCALE GENOMIC DNA]</scope>
    <source>
        <strain evidence="4 5">PFR6</strain>
    </source>
</reference>
<dbReference type="Pfam" id="PF00027">
    <property type="entry name" value="cNMP_binding"/>
    <property type="match status" value="1"/>
</dbReference>
<dbReference type="InterPro" id="IPR050097">
    <property type="entry name" value="Ferredoxin-NADP_redctase_2"/>
</dbReference>
<dbReference type="SMART" id="SM00100">
    <property type="entry name" value="cNMP"/>
    <property type="match status" value="1"/>
</dbReference>
<evidence type="ECO:0000256" key="2">
    <source>
        <dbReference type="ARBA" id="ARBA00023002"/>
    </source>
</evidence>
<keyword evidence="2" id="KW-0560">Oxidoreductase</keyword>
<dbReference type="InterPro" id="IPR014710">
    <property type="entry name" value="RmlC-like_jellyroll"/>
</dbReference>
<dbReference type="PRINTS" id="PR00469">
    <property type="entry name" value="PNDRDTASEII"/>
</dbReference>
<evidence type="ECO:0000313" key="5">
    <source>
        <dbReference type="Proteomes" id="UP001228044"/>
    </source>
</evidence>
<dbReference type="PRINTS" id="PR00368">
    <property type="entry name" value="FADPNR"/>
</dbReference>
<dbReference type="RefSeq" id="WP_290357833.1">
    <property type="nucleotide sequence ID" value="NZ_JAUHHC010000001.1"/>
</dbReference>
<feature type="domain" description="Cyclic nucleotide-binding" evidence="3">
    <location>
        <begin position="12"/>
        <end position="112"/>
    </location>
</feature>
<dbReference type="Proteomes" id="UP001228044">
    <property type="component" value="Unassembled WGS sequence"/>
</dbReference>
<proteinExistence type="predicted"/>
<dbReference type="Pfam" id="PF07992">
    <property type="entry name" value="Pyr_redox_2"/>
    <property type="match status" value="1"/>
</dbReference>
<dbReference type="CDD" id="cd00038">
    <property type="entry name" value="CAP_ED"/>
    <property type="match status" value="1"/>
</dbReference>
<dbReference type="PROSITE" id="PS50042">
    <property type="entry name" value="CNMP_BINDING_3"/>
    <property type="match status" value="1"/>
</dbReference>
<gene>
    <name evidence="4" type="ORF">QWJ38_04470</name>
</gene>
<dbReference type="InterPro" id="IPR023753">
    <property type="entry name" value="FAD/NAD-binding_dom"/>
</dbReference>
<keyword evidence="5" id="KW-1185">Reference proteome</keyword>
<keyword evidence="1" id="KW-0285">Flavoprotein</keyword>
<evidence type="ECO:0000256" key="1">
    <source>
        <dbReference type="ARBA" id="ARBA00022630"/>
    </source>
</evidence>
<organism evidence="4 5">
    <name type="scientific">Roseateles violae</name>
    <dbReference type="NCBI Taxonomy" id="3058042"/>
    <lineage>
        <taxon>Bacteria</taxon>
        <taxon>Pseudomonadati</taxon>
        <taxon>Pseudomonadota</taxon>
        <taxon>Betaproteobacteria</taxon>
        <taxon>Burkholderiales</taxon>
        <taxon>Sphaerotilaceae</taxon>
        <taxon>Roseateles</taxon>
    </lineage>
</organism>
<accession>A0ABT8DT43</accession>
<dbReference type="Gene3D" id="2.60.120.10">
    <property type="entry name" value="Jelly Rolls"/>
    <property type="match status" value="1"/>
</dbReference>
<dbReference type="Gene3D" id="3.50.50.60">
    <property type="entry name" value="FAD/NAD(P)-binding domain"/>
    <property type="match status" value="2"/>
</dbReference>
<dbReference type="PANTHER" id="PTHR48105">
    <property type="entry name" value="THIOREDOXIN REDUCTASE 1-RELATED-RELATED"/>
    <property type="match status" value="1"/>
</dbReference>
<name>A0ABT8DT43_9BURK</name>
<dbReference type="SUPFAM" id="SSF51206">
    <property type="entry name" value="cAMP-binding domain-like"/>
    <property type="match status" value="1"/>
</dbReference>
<sequence>MISLEDLPAIAVLASVPPDELARLAQSAGDVRLAAGDYAVHEGDERSLFVVLAGRIEVTKIIDGIERAIGQRLPGQVFGEIPITFGTPYQGSYRATVPTRLMHITARQFHALAAARPAVLTEIATLAAERIGGLRGIATAPPKARALMLAHADDAGAQALRAFLSRNQISHEWIRPDAPDRAARWSGPALADEELPALACDDGSLIRRACSRDVAEHLGLQTRARSHEYDTVIIGGGPAGLAAAVYGASEGLRTLVIEREAPGGQAETSSRIENYLGFPTGVSGDELARRALQQASRLGAEVMVTRTVTAIDPQTKTITLDGDETVRARSLIVATGVSWRRLATPGFERLLGKGVFYGASRSEAGRTQGQDIHLIGAGNSAGQAAMFFANHAKSVTLVVRGDALEKSMSHYLIEQLRGKPNIAVALHSEVQALHGDKQLAGIDLADRAGGSVQRLASGGVFVFIGADAETGWLPEAIARDARGYLHTGEAAARSGRWPLERDPYLLETSVPGIFACGDVRASPVKRVAAAVGEGSMAIAFVHQFLAQAGRS</sequence>